<dbReference type="GO" id="GO:0005385">
    <property type="term" value="F:zinc ion transmembrane transporter activity"/>
    <property type="evidence" value="ECO:0007669"/>
    <property type="project" value="TreeGrafter"/>
</dbReference>
<evidence type="ECO:0000256" key="4">
    <source>
        <dbReference type="ARBA" id="ARBA00023136"/>
    </source>
</evidence>
<accession>A0A074VJQ1</accession>
<feature type="transmembrane region" description="Helical" evidence="6">
    <location>
        <begin position="81"/>
        <end position="102"/>
    </location>
</feature>
<evidence type="ECO:0000313" key="9">
    <source>
        <dbReference type="Proteomes" id="UP000030672"/>
    </source>
</evidence>
<feature type="chain" id="PRO_5001700707" evidence="7">
    <location>
        <begin position="25"/>
        <end position="410"/>
    </location>
</feature>
<dbReference type="HOGENOM" id="CLU_015114_0_0_1"/>
<keyword evidence="4 6" id="KW-0472">Membrane</keyword>
<keyword evidence="9" id="KW-1185">Reference proteome</keyword>
<keyword evidence="3 6" id="KW-1133">Transmembrane helix</keyword>
<feature type="compositionally biased region" description="Basic and acidic residues" evidence="5">
    <location>
        <begin position="220"/>
        <end position="229"/>
    </location>
</feature>
<comment type="subcellular location">
    <subcellularLocation>
        <location evidence="1">Membrane</location>
        <topology evidence="1">Multi-pass membrane protein</topology>
    </subcellularLocation>
</comment>
<keyword evidence="2 6" id="KW-0812">Transmembrane</keyword>
<reference evidence="8 9" key="1">
    <citation type="journal article" date="2014" name="BMC Genomics">
        <title>Genome sequencing of four Aureobasidium pullulans varieties: biotechnological potential, stress tolerance, and description of new species.</title>
        <authorList>
            <person name="Gostin Ar C."/>
            <person name="Ohm R.A."/>
            <person name="Kogej T."/>
            <person name="Sonjak S."/>
            <person name="Turk M."/>
            <person name="Zajc J."/>
            <person name="Zalar P."/>
            <person name="Grube M."/>
            <person name="Sun H."/>
            <person name="Han J."/>
            <person name="Sharma A."/>
            <person name="Chiniquy J."/>
            <person name="Ngan C.Y."/>
            <person name="Lipzen A."/>
            <person name="Barry K."/>
            <person name="Grigoriev I.V."/>
            <person name="Gunde-Cimerman N."/>
        </authorList>
    </citation>
    <scope>NUCLEOTIDE SEQUENCE [LARGE SCALE GENOMIC DNA]</scope>
    <source>
        <strain evidence="8 9">CBS 110374</strain>
    </source>
</reference>
<evidence type="ECO:0000256" key="3">
    <source>
        <dbReference type="ARBA" id="ARBA00022989"/>
    </source>
</evidence>
<feature type="compositionally biased region" description="Low complexity" evidence="5">
    <location>
        <begin position="201"/>
        <end position="215"/>
    </location>
</feature>
<keyword evidence="7" id="KW-0732">Signal</keyword>
<name>A0A074VJQ1_AURM1</name>
<feature type="compositionally biased region" description="Polar residues" evidence="5">
    <location>
        <begin position="230"/>
        <end position="246"/>
    </location>
</feature>
<dbReference type="GO" id="GO:0006882">
    <property type="term" value="P:intracellular zinc ion homeostasis"/>
    <property type="evidence" value="ECO:0007669"/>
    <property type="project" value="TreeGrafter"/>
</dbReference>
<evidence type="ECO:0000256" key="2">
    <source>
        <dbReference type="ARBA" id="ARBA00022692"/>
    </source>
</evidence>
<dbReference type="Proteomes" id="UP000030672">
    <property type="component" value="Unassembled WGS sequence"/>
</dbReference>
<feature type="transmembrane region" description="Helical" evidence="6">
    <location>
        <begin position="155"/>
        <end position="171"/>
    </location>
</feature>
<evidence type="ECO:0000313" key="8">
    <source>
        <dbReference type="EMBL" id="KEQ60970.1"/>
    </source>
</evidence>
<feature type="transmembrane region" description="Helical" evidence="6">
    <location>
        <begin position="390"/>
        <end position="409"/>
    </location>
</feature>
<dbReference type="RefSeq" id="XP_040877993.1">
    <property type="nucleotide sequence ID" value="XM_041024995.1"/>
</dbReference>
<evidence type="ECO:0000256" key="1">
    <source>
        <dbReference type="ARBA" id="ARBA00004141"/>
    </source>
</evidence>
<evidence type="ECO:0000256" key="5">
    <source>
        <dbReference type="SAM" id="MobiDB-lite"/>
    </source>
</evidence>
<dbReference type="Pfam" id="PF02535">
    <property type="entry name" value="Zip"/>
    <property type="match status" value="1"/>
</dbReference>
<feature type="signal peptide" evidence="7">
    <location>
        <begin position="1"/>
        <end position="24"/>
    </location>
</feature>
<feature type="transmembrane region" description="Helical" evidence="6">
    <location>
        <begin position="350"/>
        <end position="369"/>
    </location>
</feature>
<dbReference type="InterPro" id="IPR003689">
    <property type="entry name" value="ZIP"/>
</dbReference>
<dbReference type="GO" id="GO:0016020">
    <property type="term" value="C:membrane"/>
    <property type="evidence" value="ECO:0007669"/>
    <property type="project" value="UniProtKB-SubCell"/>
</dbReference>
<dbReference type="EMBL" id="KL584840">
    <property type="protein sequence ID" value="KEQ60970.1"/>
    <property type="molecule type" value="Genomic_DNA"/>
</dbReference>
<feature type="transmembrane region" description="Helical" evidence="6">
    <location>
        <begin position="114"/>
        <end position="135"/>
    </location>
</feature>
<feature type="transmembrane region" description="Helical" evidence="6">
    <location>
        <begin position="308"/>
        <end position="330"/>
    </location>
</feature>
<protein>
    <submittedName>
        <fullName evidence="8">Zip-domain-containing protein</fullName>
    </submittedName>
</protein>
<organism evidence="8 9">
    <name type="scientific">Aureobasidium melanogenum (strain CBS 110374)</name>
    <name type="common">Aureobasidium pullulans var. melanogenum</name>
    <dbReference type="NCBI Taxonomy" id="1043003"/>
    <lineage>
        <taxon>Eukaryota</taxon>
        <taxon>Fungi</taxon>
        <taxon>Dikarya</taxon>
        <taxon>Ascomycota</taxon>
        <taxon>Pezizomycotina</taxon>
        <taxon>Dothideomycetes</taxon>
        <taxon>Dothideomycetidae</taxon>
        <taxon>Dothideales</taxon>
        <taxon>Saccotheciaceae</taxon>
        <taxon>Aureobasidium</taxon>
    </lineage>
</organism>
<dbReference type="PANTHER" id="PTHR16950">
    <property type="entry name" value="ZINC TRANSPORTER SLC39A7 HISTIDINE-RICH MEMBRANE PROTEIN KE4"/>
    <property type="match status" value="1"/>
</dbReference>
<feature type="region of interest" description="Disordered" evidence="5">
    <location>
        <begin position="181"/>
        <end position="246"/>
    </location>
</feature>
<dbReference type="PANTHER" id="PTHR16950:SF16">
    <property type="entry name" value="ZINC TRANSPORTER ZIP13"/>
    <property type="match status" value="1"/>
</dbReference>
<dbReference type="AlphaFoldDB" id="A0A074VJQ1"/>
<dbReference type="STRING" id="1043003.A0A074VJQ1"/>
<gene>
    <name evidence="8" type="ORF">M437DRAFT_67743</name>
</gene>
<proteinExistence type="predicted"/>
<sequence>MAIMSRVYAILLVVLVVLCQVIAAQSEKTPIGDLSSAEIEEQIQQCHIIQSLNAHKASTAHETATGFTARAFAVLFPGSPAVNTLLSVLYISGPPNFLLALCPSDIDPASLNTMVAFAFGGLMGDTLFHLLPEIFVGEDSPEHVTLVVADGNKNILLGIAIMVGFVSFVILDKAIRIASGGDEGHGHSHGHAHGKIEGGDKAAASAKASGSDSGAQTDGLRQRNAEKSSTKNSVPVEQQESGPSSNRGYLNIIADFTHNITDGLAMASSFYASPTVGALTTTAVFFHEVPHEVGDFALLIQSGFSKRAAICAQFLTAAGALTGALMGIAVQEYGGNSVDAIPTPGLFGTSLHWGDLLLPWTAGTFMFVGMSVVPELMETGPNKVAEIKKIITQLIAIAAGAGIMIAISWS</sequence>
<evidence type="ECO:0000256" key="7">
    <source>
        <dbReference type="SAM" id="SignalP"/>
    </source>
</evidence>
<evidence type="ECO:0000256" key="6">
    <source>
        <dbReference type="SAM" id="Phobius"/>
    </source>
</evidence>
<dbReference type="GeneID" id="63918368"/>